<dbReference type="InterPro" id="IPR023459">
    <property type="entry name" value="Tscrpt_elong_fac_GreA/B_fam"/>
</dbReference>
<organism evidence="5 6">
    <name type="scientific">Candidatus Akkermansia intestinigallinarum</name>
    <dbReference type="NCBI Taxonomy" id="2838431"/>
    <lineage>
        <taxon>Bacteria</taxon>
        <taxon>Pseudomonadati</taxon>
        <taxon>Verrucomicrobiota</taxon>
        <taxon>Verrucomicrobiia</taxon>
        <taxon>Verrucomicrobiales</taxon>
        <taxon>Akkermansiaceae</taxon>
        <taxon>Akkermansia</taxon>
    </lineage>
</organism>
<keyword evidence="5" id="KW-0648">Protein biosynthesis</keyword>
<gene>
    <name evidence="5" type="ORF">H9862_06710</name>
</gene>
<dbReference type="GO" id="GO:0003746">
    <property type="term" value="F:translation elongation factor activity"/>
    <property type="evidence" value="ECO:0007669"/>
    <property type="project" value="UniProtKB-KW"/>
</dbReference>
<dbReference type="Gene3D" id="1.10.287.180">
    <property type="entry name" value="Transcription elongation factor, GreA/GreB, N-terminal domain"/>
    <property type="match status" value="1"/>
</dbReference>
<dbReference type="PANTHER" id="PTHR30437:SF4">
    <property type="entry name" value="TRANSCRIPTION ELONGATION FACTOR GREA"/>
    <property type="match status" value="1"/>
</dbReference>
<keyword evidence="5" id="KW-0251">Elongation factor</keyword>
<sequence>MKTGKIPVDFATRLDKFSPGKYVMHPDRGVGKVIAWSLPQQKVKIDFEKQKGYVMGLKLAFNQLTPIPESHFLIACYDNAEECRKRADNKESMLDFIRDVLTHNFSLREGIDEVLPMQPEDLEKFLIDRVIPAANWKSWWEKARAAMRDDPCFRMPTRRGEPIVLREAASAAEALLDDYDSQSGRSLEACVRILDQAHLDDVLNGQFEITAKLIGEMENDITHSHNEPQHVLELIIIRDQIIESVAGKDEAKKAQLAQALKAEGVGELTTLAQRLSGITSEEIVGYIGELSTARQNLVYEALPEALPDSWLAYTTNIFLFGGPKVTQPAAKFIIGKGAKEQLFSDIINGIQRQSLSPDVLIWLCKERDGDAAEVVNKTKMALGAAIISAIERDSSEGGPNRALRLRNLLVEDKELAPDLVRGISELDARPFAKALYDSSVLPDLDRNLLLANMMKVHPSLQQVVLTRTTHKEKQTLYVSLRSYAARKAEYEDIVNVRIPKNKHDLEITRAEGDLRENGGYQDAKATRQVLMRRSEELSRLLAQATPTDFRDVSCEETGMGTQVTFVSDKGLEVTYTILGAWDSVPEQRVISYSSKLGGKLIGHKVGDTLRIPIEIGGEQVKMTVKSIVPAPKELIYPDGEIPAN</sequence>
<feature type="domain" description="Transcription elongation factor GreA/GreB N-terminal" evidence="4">
    <location>
        <begin position="477"/>
        <end position="544"/>
    </location>
</feature>
<name>A0A9D2AHL0_9BACT</name>
<evidence type="ECO:0000256" key="1">
    <source>
        <dbReference type="ARBA" id="ARBA00023015"/>
    </source>
</evidence>
<evidence type="ECO:0000259" key="3">
    <source>
        <dbReference type="Pfam" id="PF01272"/>
    </source>
</evidence>
<proteinExistence type="predicted"/>
<evidence type="ECO:0000313" key="6">
    <source>
        <dbReference type="Proteomes" id="UP000823964"/>
    </source>
</evidence>
<evidence type="ECO:0000313" key="5">
    <source>
        <dbReference type="EMBL" id="HIX20272.1"/>
    </source>
</evidence>
<protein>
    <submittedName>
        <fullName evidence="5">GreA/GreB family elongation factor</fullName>
    </submittedName>
</protein>
<dbReference type="GO" id="GO:0006354">
    <property type="term" value="P:DNA-templated transcription elongation"/>
    <property type="evidence" value="ECO:0007669"/>
    <property type="project" value="TreeGrafter"/>
</dbReference>
<dbReference type="SUPFAM" id="SSF54534">
    <property type="entry name" value="FKBP-like"/>
    <property type="match status" value="1"/>
</dbReference>
<dbReference type="GO" id="GO:0003677">
    <property type="term" value="F:DNA binding"/>
    <property type="evidence" value="ECO:0007669"/>
    <property type="project" value="InterPro"/>
</dbReference>
<dbReference type="Gene3D" id="3.10.50.30">
    <property type="entry name" value="Transcription elongation factor, GreA/GreB, C-terminal domain"/>
    <property type="match status" value="1"/>
</dbReference>
<feature type="domain" description="Transcription elongation factor GreA/GreB C-terminal" evidence="3">
    <location>
        <begin position="557"/>
        <end position="627"/>
    </location>
</feature>
<keyword evidence="1" id="KW-0805">Transcription regulation</keyword>
<evidence type="ECO:0000256" key="2">
    <source>
        <dbReference type="ARBA" id="ARBA00023163"/>
    </source>
</evidence>
<dbReference type="Proteomes" id="UP000823964">
    <property type="component" value="Unassembled WGS sequence"/>
</dbReference>
<accession>A0A9D2AHL0</accession>
<dbReference type="AlphaFoldDB" id="A0A9D2AHL0"/>
<dbReference type="Pfam" id="PF01272">
    <property type="entry name" value="GreA_GreB"/>
    <property type="match status" value="1"/>
</dbReference>
<dbReference type="GO" id="GO:0070063">
    <property type="term" value="F:RNA polymerase binding"/>
    <property type="evidence" value="ECO:0007669"/>
    <property type="project" value="InterPro"/>
</dbReference>
<dbReference type="Pfam" id="PF03449">
    <property type="entry name" value="GreA_GreB_N"/>
    <property type="match status" value="1"/>
</dbReference>
<comment type="caution">
    <text evidence="5">The sequence shown here is derived from an EMBL/GenBank/DDBJ whole genome shotgun (WGS) entry which is preliminary data.</text>
</comment>
<dbReference type="EMBL" id="DXFQ01000122">
    <property type="protein sequence ID" value="HIX20272.1"/>
    <property type="molecule type" value="Genomic_DNA"/>
</dbReference>
<dbReference type="InterPro" id="IPR036805">
    <property type="entry name" value="Tscrpt_elong_fac_GreA/B_N_sf"/>
</dbReference>
<dbReference type="InterPro" id="IPR022691">
    <property type="entry name" value="Tscrpt_elong_fac_GreA/B_N"/>
</dbReference>
<reference evidence="5" key="2">
    <citation type="submission" date="2021-04" db="EMBL/GenBank/DDBJ databases">
        <authorList>
            <person name="Gilroy R."/>
        </authorList>
    </citation>
    <scope>NUCLEOTIDE SEQUENCE</scope>
    <source>
        <strain evidence="5">14975</strain>
    </source>
</reference>
<reference evidence="5" key="1">
    <citation type="journal article" date="2021" name="PeerJ">
        <title>Extensive microbial diversity within the chicken gut microbiome revealed by metagenomics and culture.</title>
        <authorList>
            <person name="Gilroy R."/>
            <person name="Ravi A."/>
            <person name="Getino M."/>
            <person name="Pursley I."/>
            <person name="Horton D.L."/>
            <person name="Alikhan N.F."/>
            <person name="Baker D."/>
            <person name="Gharbi K."/>
            <person name="Hall N."/>
            <person name="Watson M."/>
            <person name="Adriaenssens E.M."/>
            <person name="Foster-Nyarko E."/>
            <person name="Jarju S."/>
            <person name="Secka A."/>
            <person name="Antonio M."/>
            <person name="Oren A."/>
            <person name="Chaudhuri R.R."/>
            <person name="La Ragione R."/>
            <person name="Hildebrand F."/>
            <person name="Pallen M.J."/>
        </authorList>
    </citation>
    <scope>NUCLEOTIDE SEQUENCE</scope>
    <source>
        <strain evidence="5">14975</strain>
    </source>
</reference>
<evidence type="ECO:0000259" key="4">
    <source>
        <dbReference type="Pfam" id="PF03449"/>
    </source>
</evidence>
<dbReference type="InterPro" id="IPR036953">
    <property type="entry name" value="GreA/GreB_C_sf"/>
</dbReference>
<dbReference type="InterPro" id="IPR001437">
    <property type="entry name" value="Tscrpt_elong_fac_GreA/B_C"/>
</dbReference>
<dbReference type="SUPFAM" id="SSF46557">
    <property type="entry name" value="GreA transcript cleavage protein, N-terminal domain"/>
    <property type="match status" value="1"/>
</dbReference>
<dbReference type="GO" id="GO:0032784">
    <property type="term" value="P:regulation of DNA-templated transcription elongation"/>
    <property type="evidence" value="ECO:0007669"/>
    <property type="project" value="InterPro"/>
</dbReference>
<dbReference type="PANTHER" id="PTHR30437">
    <property type="entry name" value="TRANSCRIPTION ELONGATION FACTOR GREA"/>
    <property type="match status" value="1"/>
</dbReference>
<keyword evidence="2" id="KW-0804">Transcription</keyword>